<organism evidence="1">
    <name type="scientific">viral metagenome</name>
    <dbReference type="NCBI Taxonomy" id="1070528"/>
    <lineage>
        <taxon>unclassified sequences</taxon>
        <taxon>metagenomes</taxon>
        <taxon>organismal metagenomes</taxon>
    </lineage>
</organism>
<reference evidence="1" key="1">
    <citation type="submission" date="2020-03" db="EMBL/GenBank/DDBJ databases">
        <title>The deep terrestrial virosphere.</title>
        <authorList>
            <person name="Holmfeldt K."/>
            <person name="Nilsson E."/>
            <person name="Simone D."/>
            <person name="Lopez-Fernandez M."/>
            <person name="Wu X."/>
            <person name="de Brujin I."/>
            <person name="Lundin D."/>
            <person name="Andersson A."/>
            <person name="Bertilsson S."/>
            <person name="Dopson M."/>
        </authorList>
    </citation>
    <scope>NUCLEOTIDE SEQUENCE</scope>
    <source>
        <strain evidence="1">MM415B06809</strain>
    </source>
</reference>
<gene>
    <name evidence="1" type="ORF">MM415B06809_0006</name>
</gene>
<sequence>MGDRANVKLISKGEAPLFIYSHNHGSNLPIRVQRALQKRWRWGDDLYLNRIIFSEIIKNEVDTELGYGIGTFIGDKENRVITIDHDNKTVEITGIILTFEQFIDHDLSTIRF</sequence>
<dbReference type="AlphaFoldDB" id="A0A6M3LU60"/>
<name>A0A6M3LU60_9ZZZZ</name>
<accession>A0A6M3LU60</accession>
<proteinExistence type="predicted"/>
<evidence type="ECO:0000313" key="1">
    <source>
        <dbReference type="EMBL" id="QJA97032.1"/>
    </source>
</evidence>
<dbReference type="EMBL" id="MT143456">
    <property type="protein sequence ID" value="QJA97032.1"/>
    <property type="molecule type" value="Genomic_DNA"/>
</dbReference>
<protein>
    <submittedName>
        <fullName evidence="1">Uncharacterized protein</fullName>
    </submittedName>
</protein>